<evidence type="ECO:0000313" key="3">
    <source>
        <dbReference type="Proteomes" id="UP001210211"/>
    </source>
</evidence>
<dbReference type="InterPro" id="IPR039629">
    <property type="entry name" value="R3HDM4"/>
</dbReference>
<keyword evidence="3" id="KW-1185">Reference proteome</keyword>
<dbReference type="InterPro" id="IPR036867">
    <property type="entry name" value="R3H_dom_sf"/>
</dbReference>
<dbReference type="AlphaFoldDB" id="A0AAD5W8Y6"/>
<name>A0AAD5W8Y6_9POAL</name>
<dbReference type="PANTHER" id="PTHR32019">
    <property type="entry name" value="R3H DOMAIN-CONTAINING PROTEIN 4"/>
    <property type="match status" value="1"/>
</dbReference>
<evidence type="ECO:0000313" key="2">
    <source>
        <dbReference type="EMBL" id="KAJ3684401.1"/>
    </source>
</evidence>
<comment type="caution">
    <text evidence="2">The sequence shown here is derived from an EMBL/GenBank/DDBJ whole genome shotgun (WGS) entry which is preliminary data.</text>
</comment>
<reference evidence="2 3" key="1">
    <citation type="journal article" date="2022" name="Cell">
        <title>Repeat-based holocentromeres influence genome architecture and karyotype evolution.</title>
        <authorList>
            <person name="Hofstatter P.G."/>
            <person name="Thangavel G."/>
            <person name="Lux T."/>
            <person name="Neumann P."/>
            <person name="Vondrak T."/>
            <person name="Novak P."/>
            <person name="Zhang M."/>
            <person name="Costa L."/>
            <person name="Castellani M."/>
            <person name="Scott A."/>
            <person name="Toegelov H."/>
            <person name="Fuchs J."/>
            <person name="Mata-Sucre Y."/>
            <person name="Dias Y."/>
            <person name="Vanzela A.L.L."/>
            <person name="Huettel B."/>
            <person name="Almeida C.C.S."/>
            <person name="Simkova H."/>
            <person name="Souza G."/>
            <person name="Pedrosa-Harand A."/>
            <person name="Macas J."/>
            <person name="Mayer K.F.X."/>
            <person name="Houben A."/>
            <person name="Marques A."/>
        </authorList>
    </citation>
    <scope>NUCLEOTIDE SEQUENCE [LARGE SCALE GENOMIC DNA]</scope>
    <source>
        <strain evidence="2">RhyTen1mFocal</strain>
    </source>
</reference>
<dbReference type="Proteomes" id="UP001210211">
    <property type="component" value="Unassembled WGS sequence"/>
</dbReference>
<dbReference type="EMBL" id="JAMRDG010000002">
    <property type="protein sequence ID" value="KAJ3684401.1"/>
    <property type="molecule type" value="Genomic_DNA"/>
</dbReference>
<proteinExistence type="predicted"/>
<organism evidence="2 3">
    <name type="scientific">Rhynchospora tenuis</name>
    <dbReference type="NCBI Taxonomy" id="198213"/>
    <lineage>
        <taxon>Eukaryota</taxon>
        <taxon>Viridiplantae</taxon>
        <taxon>Streptophyta</taxon>
        <taxon>Embryophyta</taxon>
        <taxon>Tracheophyta</taxon>
        <taxon>Spermatophyta</taxon>
        <taxon>Magnoliopsida</taxon>
        <taxon>Liliopsida</taxon>
        <taxon>Poales</taxon>
        <taxon>Cyperaceae</taxon>
        <taxon>Cyperoideae</taxon>
        <taxon>Rhynchosporeae</taxon>
        <taxon>Rhynchospora</taxon>
    </lineage>
</organism>
<evidence type="ECO:0000259" key="1">
    <source>
        <dbReference type="Pfam" id="PF13902"/>
    </source>
</evidence>
<dbReference type="InterPro" id="IPR025952">
    <property type="entry name" value="R3H-assoc_dom"/>
</dbReference>
<dbReference type="GO" id="GO:0003676">
    <property type="term" value="F:nucleic acid binding"/>
    <property type="evidence" value="ECO:0007669"/>
    <property type="project" value="InterPro"/>
</dbReference>
<sequence>MANVDLLKREEEFFASFFDLGKGEVGASRGQLIEKKIDLLEGLAERVSNRRSRRWLNDRLLIELVPRLNVEEIRGLFAPPPFGDHAQLSAFCMTNAQEWDRFRSIDMDVESRLINGSKKSETKRKTPVVKDKAVTLNAWRRVDYHTRALLKRCFLSDILVEYEELVRNFVSGTTDTEKLVLDEQSSFHRLILQGVCQFYNVTCVTVDITKDGEDGEVLKETTIKKKPGYCEIIPKITLVHFLKMAKEGAF</sequence>
<feature type="domain" description="R3H-associated N-terminal" evidence="1">
    <location>
        <begin position="33"/>
        <end position="152"/>
    </location>
</feature>
<dbReference type="SUPFAM" id="SSF82708">
    <property type="entry name" value="R3H domain"/>
    <property type="match status" value="1"/>
</dbReference>
<gene>
    <name evidence="2" type="ORF">LUZ61_013565</name>
</gene>
<protein>
    <recommendedName>
        <fullName evidence="1">R3H-associated N-terminal domain-containing protein</fullName>
    </recommendedName>
</protein>
<accession>A0AAD5W8Y6</accession>
<dbReference type="Pfam" id="PF13902">
    <property type="entry name" value="R3H-assoc"/>
    <property type="match status" value="1"/>
</dbReference>
<dbReference type="PANTHER" id="PTHR32019:SF2">
    <property type="entry name" value="R3H DOMAIN-CONTAINING PROTEIN 4"/>
    <property type="match status" value="1"/>
</dbReference>